<comment type="similarity">
    <text evidence="1">Belongs to the peptidase M14 family.</text>
</comment>
<organism evidence="3 4">
    <name type="scientific">Mesoflavibacter profundi</name>
    <dbReference type="NCBI Taxonomy" id="2708110"/>
    <lineage>
        <taxon>Bacteria</taxon>
        <taxon>Pseudomonadati</taxon>
        <taxon>Bacteroidota</taxon>
        <taxon>Flavobacteriia</taxon>
        <taxon>Flavobacteriales</taxon>
        <taxon>Flavobacteriaceae</taxon>
        <taxon>Mesoflavibacter</taxon>
    </lineage>
</organism>
<comment type="caution">
    <text evidence="3">The sequence shown here is derived from an EMBL/GenBank/DDBJ whole genome shotgun (WGS) entry which is preliminary data.</text>
</comment>
<evidence type="ECO:0000313" key="3">
    <source>
        <dbReference type="EMBL" id="MDA0176656.1"/>
    </source>
</evidence>
<feature type="active site" description="Proton donor/acceptor" evidence="1">
    <location>
        <position position="241"/>
    </location>
</feature>
<dbReference type="EMBL" id="JAPFGC010000002">
    <property type="protein sequence ID" value="MDA0176656.1"/>
    <property type="molecule type" value="Genomic_DNA"/>
</dbReference>
<dbReference type="Proteomes" id="UP001149142">
    <property type="component" value="Unassembled WGS sequence"/>
</dbReference>
<name>A0ABT4RXX2_9FLAO</name>
<sequence>MTITTLKTLFNTYKESALFGRYITLKNLDPILDKLQSKLKIDIIGHSVLKAPIHVIKLGNGPKRVLMWSQMHGNESTTTKAVFDFLNAAEDDLIAPILKHCTIAIVPMLNPDGAKQYTRLNANNVDLNRDAQALSQPESAVLNGFFKTFSPDYCFNLHGQRTIFSAGSTNNVATLSFLSPSVDKDRTLTRVRKQAMEIIAAINTNLQTVLPNQIGRYDDGFNDNCVGDAFQLKNVPTVLFEAGHYAEDYDREVVREFTFYALVTALDYVSKTNVSGDNYQSYFNIPENDKLFYDVIVKNALVNGNIYNIAIQFQERLVDDSLLFIPKVERFLTNERFFGHKVINASNLEVKTVKDEEIYIGYENDFVLINNEKKSLKS</sequence>
<dbReference type="RefSeq" id="WP_106688762.1">
    <property type="nucleotide sequence ID" value="NZ_JAPFGC010000002.1"/>
</dbReference>
<dbReference type="InterPro" id="IPR000834">
    <property type="entry name" value="Peptidase_M14"/>
</dbReference>
<accession>A0ABT4RXX2</accession>
<dbReference type="Pfam" id="PF00246">
    <property type="entry name" value="Peptidase_M14"/>
    <property type="match status" value="1"/>
</dbReference>
<gene>
    <name evidence="3" type="ORF">OOZ35_04025</name>
</gene>
<evidence type="ECO:0000259" key="2">
    <source>
        <dbReference type="PROSITE" id="PS52035"/>
    </source>
</evidence>
<evidence type="ECO:0000256" key="1">
    <source>
        <dbReference type="PROSITE-ProRule" id="PRU01379"/>
    </source>
</evidence>
<dbReference type="SUPFAM" id="SSF53187">
    <property type="entry name" value="Zn-dependent exopeptidases"/>
    <property type="match status" value="1"/>
</dbReference>
<feature type="domain" description="Peptidase M14" evidence="2">
    <location>
        <begin position="9"/>
        <end position="269"/>
    </location>
</feature>
<dbReference type="Gene3D" id="3.40.630.10">
    <property type="entry name" value="Zn peptidases"/>
    <property type="match status" value="1"/>
</dbReference>
<evidence type="ECO:0000313" key="4">
    <source>
        <dbReference type="Proteomes" id="UP001149142"/>
    </source>
</evidence>
<dbReference type="PROSITE" id="PS52035">
    <property type="entry name" value="PEPTIDASE_M14"/>
    <property type="match status" value="1"/>
</dbReference>
<proteinExistence type="inferred from homology"/>
<reference evidence="3" key="1">
    <citation type="submission" date="2022-11" db="EMBL/GenBank/DDBJ databases">
        <title>Refractory cell wall polysaccharides provide important carbon source for microbial heterotrophs in the hadal ocean.</title>
        <authorList>
            <person name="Zhu X."/>
        </authorList>
    </citation>
    <scope>NUCLEOTIDE SEQUENCE</scope>
    <source>
        <strain evidence="3">MTRN7</strain>
    </source>
</reference>
<protein>
    <submittedName>
        <fullName evidence="3">DUF2817 domain-containing protein</fullName>
    </submittedName>
</protein>
<keyword evidence="4" id="KW-1185">Reference proteome</keyword>